<dbReference type="EMBL" id="KK852818">
    <property type="protein sequence ID" value="KDR15664.1"/>
    <property type="molecule type" value="Genomic_DNA"/>
</dbReference>
<dbReference type="STRING" id="136037.A0A067R154"/>
<proteinExistence type="predicted"/>
<dbReference type="PANTHER" id="PTHR33444:SF7">
    <property type="entry name" value="TRANSMEMBRANE PROTEIN 272"/>
    <property type="match status" value="1"/>
</dbReference>
<dbReference type="eggNOG" id="ENOG502QSBX">
    <property type="taxonomic scope" value="Eukaryota"/>
</dbReference>
<dbReference type="OMA" id="SWNQPRN"/>
<evidence type="ECO:0000313" key="3">
    <source>
        <dbReference type="EMBL" id="KDR15664.1"/>
    </source>
</evidence>
<keyword evidence="4" id="KW-1185">Reference proteome</keyword>
<keyword evidence="2" id="KW-1133">Transmembrane helix</keyword>
<evidence type="ECO:0000256" key="2">
    <source>
        <dbReference type="SAM" id="Phobius"/>
    </source>
</evidence>
<feature type="compositionally biased region" description="Polar residues" evidence="1">
    <location>
        <begin position="28"/>
        <end position="175"/>
    </location>
</feature>
<dbReference type="AlphaFoldDB" id="A0A067R154"/>
<feature type="transmembrane region" description="Helical" evidence="2">
    <location>
        <begin position="382"/>
        <end position="403"/>
    </location>
</feature>
<dbReference type="InterPro" id="IPR040350">
    <property type="entry name" value="TMEM272"/>
</dbReference>
<feature type="transmembrane region" description="Helical" evidence="2">
    <location>
        <begin position="296"/>
        <end position="317"/>
    </location>
</feature>
<organism evidence="3 4">
    <name type="scientific">Zootermopsis nevadensis</name>
    <name type="common">Dampwood termite</name>
    <dbReference type="NCBI Taxonomy" id="136037"/>
    <lineage>
        <taxon>Eukaryota</taxon>
        <taxon>Metazoa</taxon>
        <taxon>Ecdysozoa</taxon>
        <taxon>Arthropoda</taxon>
        <taxon>Hexapoda</taxon>
        <taxon>Insecta</taxon>
        <taxon>Pterygota</taxon>
        <taxon>Neoptera</taxon>
        <taxon>Polyneoptera</taxon>
        <taxon>Dictyoptera</taxon>
        <taxon>Blattodea</taxon>
        <taxon>Blattoidea</taxon>
        <taxon>Termitoidae</taxon>
        <taxon>Termopsidae</taxon>
        <taxon>Zootermopsis</taxon>
    </lineage>
</organism>
<evidence type="ECO:0000313" key="4">
    <source>
        <dbReference type="Proteomes" id="UP000027135"/>
    </source>
</evidence>
<reference evidence="3 4" key="1">
    <citation type="journal article" date="2014" name="Nat. Commun.">
        <title>Molecular traces of alternative social organization in a termite genome.</title>
        <authorList>
            <person name="Terrapon N."/>
            <person name="Li C."/>
            <person name="Robertson H.M."/>
            <person name="Ji L."/>
            <person name="Meng X."/>
            <person name="Booth W."/>
            <person name="Chen Z."/>
            <person name="Childers C.P."/>
            <person name="Glastad K.M."/>
            <person name="Gokhale K."/>
            <person name="Gowin J."/>
            <person name="Gronenberg W."/>
            <person name="Hermansen R.A."/>
            <person name="Hu H."/>
            <person name="Hunt B.G."/>
            <person name="Huylmans A.K."/>
            <person name="Khalil S.M."/>
            <person name="Mitchell R.D."/>
            <person name="Munoz-Torres M.C."/>
            <person name="Mustard J.A."/>
            <person name="Pan H."/>
            <person name="Reese J.T."/>
            <person name="Scharf M.E."/>
            <person name="Sun F."/>
            <person name="Vogel H."/>
            <person name="Xiao J."/>
            <person name="Yang W."/>
            <person name="Yang Z."/>
            <person name="Yang Z."/>
            <person name="Zhou J."/>
            <person name="Zhu J."/>
            <person name="Brent C.S."/>
            <person name="Elsik C.G."/>
            <person name="Goodisman M.A."/>
            <person name="Liberles D.A."/>
            <person name="Roe R.M."/>
            <person name="Vargo E.L."/>
            <person name="Vilcinskas A."/>
            <person name="Wang J."/>
            <person name="Bornberg-Bauer E."/>
            <person name="Korb J."/>
            <person name="Zhang G."/>
            <person name="Liebig J."/>
        </authorList>
    </citation>
    <scope>NUCLEOTIDE SEQUENCE [LARGE SCALE GENOMIC DNA]</scope>
    <source>
        <tissue evidence="3">Whole organism</tissue>
    </source>
</reference>
<dbReference type="Proteomes" id="UP000027135">
    <property type="component" value="Unassembled WGS sequence"/>
</dbReference>
<feature type="transmembrane region" description="Helical" evidence="2">
    <location>
        <begin position="329"/>
        <end position="349"/>
    </location>
</feature>
<feature type="non-terminal residue" evidence="3">
    <location>
        <position position="1"/>
    </location>
</feature>
<accession>A0A067R154</accession>
<feature type="region of interest" description="Disordered" evidence="1">
    <location>
        <begin position="1"/>
        <end position="175"/>
    </location>
</feature>
<dbReference type="InParanoid" id="A0A067R154"/>
<keyword evidence="2" id="KW-0812">Transmembrane</keyword>
<name>A0A067R154_ZOONE</name>
<dbReference type="PANTHER" id="PTHR33444">
    <property type="entry name" value="SI:DKEY-19B23.12-RELATED"/>
    <property type="match status" value="1"/>
</dbReference>
<keyword evidence="2" id="KW-0472">Membrane</keyword>
<protein>
    <submittedName>
        <fullName evidence="3">Uncharacterized protein</fullName>
    </submittedName>
</protein>
<feature type="non-terminal residue" evidence="3">
    <location>
        <position position="430"/>
    </location>
</feature>
<sequence>RSPRGSIGGDVVSEPNRSPRHSLVPETPRTSPRNSLIPDQNRSPRNSLIPDSNRSPRNSLIPDSNRSPRNSLIPDSNRSPRNSLIPDSNRSPRNSLIPDSNRSPRNSLIPDSNRSPRNSLIPDSNRSPRNSLIPDSNRSPRNSLIPDSNRSPRNIITPDSNRGPRNSLTPETFNRSARGSLILEGGGRRSPRGSIVSAAGIVEATLERGPGFLDTELPESLTRSLSPYRMSVSARGAQINLGYSGTRHLCERTKLTSDMGLTACGSVVFQLKDANMEASGTCDFVCRALRIVYKTVVVTVALVCLTSLPLIMLIMGVQFLRDCPVEPHVPVYMLVGGSFGTLKMLWLLWRQIRSRRYELLDLTTPVSSMDDGALTPSAGTRVVSAALSLFLAVWFALGNYWVLHIAWPEYEPTLFEPNRWCHKTLYLFAL</sequence>
<gene>
    <name evidence="3" type="ORF">L798_09741</name>
</gene>
<evidence type="ECO:0000256" key="1">
    <source>
        <dbReference type="SAM" id="MobiDB-lite"/>
    </source>
</evidence>